<evidence type="ECO:0000313" key="3">
    <source>
        <dbReference type="EMBL" id="GIJ12722.1"/>
    </source>
</evidence>
<keyword evidence="2" id="KW-0732">Signal</keyword>
<proteinExistence type="predicted"/>
<comment type="caution">
    <text evidence="3">The sequence shown here is derived from an EMBL/GenBank/DDBJ whole genome shotgun (WGS) entry which is preliminary data.</text>
</comment>
<feature type="signal peptide" evidence="2">
    <location>
        <begin position="1"/>
        <end position="29"/>
    </location>
</feature>
<dbReference type="Pfam" id="PF02592">
    <property type="entry name" value="Vut_1"/>
    <property type="match status" value="1"/>
</dbReference>
<evidence type="ECO:0008006" key="5">
    <source>
        <dbReference type="Google" id="ProtNLM"/>
    </source>
</evidence>
<organism evidence="3 4">
    <name type="scientific">Micromonospora andamanensis</name>
    <dbReference type="NCBI Taxonomy" id="1287068"/>
    <lineage>
        <taxon>Bacteria</taxon>
        <taxon>Bacillati</taxon>
        <taxon>Actinomycetota</taxon>
        <taxon>Actinomycetes</taxon>
        <taxon>Micromonosporales</taxon>
        <taxon>Micromonosporaceae</taxon>
        <taxon>Micromonospora</taxon>
    </lineage>
</organism>
<dbReference type="EMBL" id="BOOZ01000060">
    <property type="protein sequence ID" value="GIJ12722.1"/>
    <property type="molecule type" value="Genomic_DNA"/>
</dbReference>
<reference evidence="3 4" key="1">
    <citation type="submission" date="2021-01" db="EMBL/GenBank/DDBJ databases">
        <title>Whole genome shotgun sequence of Verrucosispora andamanensis NBRC 109075.</title>
        <authorList>
            <person name="Komaki H."/>
            <person name="Tamura T."/>
        </authorList>
    </citation>
    <scope>NUCLEOTIDE SEQUENCE [LARGE SCALE GENOMIC DNA]</scope>
    <source>
        <strain evidence="3 4">NBRC 109075</strain>
    </source>
</reference>
<evidence type="ECO:0000256" key="2">
    <source>
        <dbReference type="SAM" id="SignalP"/>
    </source>
</evidence>
<dbReference type="RefSeq" id="WP_204014592.1">
    <property type="nucleotide sequence ID" value="NZ_BOOZ01000060.1"/>
</dbReference>
<keyword evidence="1" id="KW-1133">Transmembrane helix</keyword>
<keyword evidence="1" id="KW-0472">Membrane</keyword>
<accession>A0ABQ4I496</accession>
<gene>
    <name evidence="3" type="ORF">Van01_59360</name>
</gene>
<name>A0ABQ4I496_9ACTN</name>
<dbReference type="InterPro" id="IPR003744">
    <property type="entry name" value="YhhQ"/>
</dbReference>
<protein>
    <recommendedName>
        <fullName evidence="5">VUT family protein</fullName>
    </recommendedName>
</protein>
<evidence type="ECO:0000256" key="1">
    <source>
        <dbReference type="SAM" id="Phobius"/>
    </source>
</evidence>
<feature type="transmembrane region" description="Helical" evidence="1">
    <location>
        <begin position="82"/>
        <end position="103"/>
    </location>
</feature>
<keyword evidence="1" id="KW-0812">Transmembrane</keyword>
<feature type="chain" id="PRO_5045675571" description="VUT family protein" evidence="2">
    <location>
        <begin position="30"/>
        <end position="112"/>
    </location>
</feature>
<keyword evidence="4" id="KW-1185">Reference proteome</keyword>
<sequence>MLACIAAGAVLSAVLAAPTLALASAAAFAVSELADLLVYQPLRGRGLLRAVLASNAVGAPLDTIVFLTLAGFPVWSAVPGQLWVKAWATLIPVAAVLAAHALLRHRLRSDRP</sequence>
<evidence type="ECO:0000313" key="4">
    <source>
        <dbReference type="Proteomes" id="UP000647017"/>
    </source>
</evidence>
<dbReference type="Proteomes" id="UP000647017">
    <property type="component" value="Unassembled WGS sequence"/>
</dbReference>